<feature type="region of interest" description="Disordered" evidence="1">
    <location>
        <begin position="703"/>
        <end position="724"/>
    </location>
</feature>
<gene>
    <name evidence="3" type="ORF">CC84DRAFT_1263239</name>
</gene>
<feature type="compositionally biased region" description="Acidic residues" evidence="1">
    <location>
        <begin position="568"/>
        <end position="586"/>
    </location>
</feature>
<feature type="compositionally biased region" description="Acidic residues" evidence="1">
    <location>
        <begin position="710"/>
        <end position="720"/>
    </location>
</feature>
<dbReference type="Pfam" id="PF24054">
    <property type="entry name" value="DUF7357"/>
    <property type="match status" value="1"/>
</dbReference>
<feature type="compositionally biased region" description="Basic and acidic residues" evidence="1">
    <location>
        <begin position="397"/>
        <end position="406"/>
    </location>
</feature>
<dbReference type="RefSeq" id="XP_018031601.1">
    <property type="nucleotide sequence ID" value="XM_018185221.1"/>
</dbReference>
<feature type="domain" description="DUF7357" evidence="2">
    <location>
        <begin position="1"/>
        <end position="132"/>
    </location>
</feature>
<dbReference type="GeneID" id="28768707"/>
<keyword evidence="4" id="KW-1185">Reference proteome</keyword>
<feature type="region of interest" description="Disordered" evidence="1">
    <location>
        <begin position="482"/>
        <end position="506"/>
    </location>
</feature>
<dbReference type="InterPro" id="IPR055781">
    <property type="entry name" value="DUF7357"/>
</dbReference>
<name>A0A177C1C8_9PLEO</name>
<accession>A0A177C1C8</accession>
<sequence length="738" mass="81142">MRLRLSVQRNNLPVSNILWSVPDTASAQAYTFARLLEDVNQILPLEAEQWGLEDYIVELEGFECLHFSPVLQTLKEDDRLSIRPLLTAEVRSRTLCGRTQITDDGRHLVDGIPFGRPYLRQPLRPAVTIPPRKRLRLDEDTVAGTSAPEATGFIAAASEAQPAVGSTGPSKNKKEVQFSQADEEGSEDSEDDEDFVPGHVSEGSVDSDSDDDTSSAASQASVQPTKSNKRRRSPEREAADTSSPSSTDAGSDSSSDSDSDSQIEADRKAETSAASDSESDSDSDSTDSDSDSDSDSSAPEVLSSKPTVPPWSGTKDTRRRNFRRKQLTKLKRLKAEGKLHRDATYADLQKYLGLFQEPESPIRTPAHTMSKSTGKRKRLGENAEDQHTQTQADESAELERRREELMARLADTATDVEMTPVESLSSNLEQAEQTARVSASLAVTDASTSNRSTPTPTPLTKRLRPNVSAIGRILQRQAVNIERKTSKSVKPPVADPEPEGASDPDFWKSRINLSAFECWDEEYELSAPPFPFEQHWDPASKLMREKKQAKQKKKGRKSEQPTELLVYDNEDQEPEDTPVLDYDDSPETMKAASDPTDAAESQILQEVELAAKSDLPPLPEDVESLPTLQPHDVQVGAVVVFKVYAIDPVTVTPHISEYKTAAVEKEGDSGHGAGTFRLKLANRDIPNKASEAVDERGHSVKNAVSGFRMDDEDEDEDDSVWEGTFGELVEPKLLKAAA</sequence>
<proteinExistence type="predicted"/>
<feature type="compositionally biased region" description="Acidic residues" evidence="1">
    <location>
        <begin position="181"/>
        <end position="195"/>
    </location>
</feature>
<dbReference type="AlphaFoldDB" id="A0A177C1C8"/>
<feature type="region of interest" description="Disordered" evidence="1">
    <location>
        <begin position="356"/>
        <end position="462"/>
    </location>
</feature>
<feature type="compositionally biased region" description="Low complexity" evidence="1">
    <location>
        <begin position="240"/>
        <end position="254"/>
    </location>
</feature>
<dbReference type="EMBL" id="KV441558">
    <property type="protein sequence ID" value="OAG01236.1"/>
    <property type="molecule type" value="Genomic_DNA"/>
</dbReference>
<evidence type="ECO:0000256" key="1">
    <source>
        <dbReference type="SAM" id="MobiDB-lite"/>
    </source>
</evidence>
<feature type="compositionally biased region" description="Polar residues" evidence="1">
    <location>
        <begin position="422"/>
        <end position="437"/>
    </location>
</feature>
<evidence type="ECO:0000259" key="2">
    <source>
        <dbReference type="Pfam" id="PF24054"/>
    </source>
</evidence>
<feature type="compositionally biased region" description="Basic residues" evidence="1">
    <location>
        <begin position="317"/>
        <end position="332"/>
    </location>
</feature>
<protein>
    <recommendedName>
        <fullName evidence="2">DUF7357 domain-containing protein</fullName>
    </recommendedName>
</protein>
<dbReference type="STRING" id="1460663.A0A177C1C8"/>
<evidence type="ECO:0000313" key="4">
    <source>
        <dbReference type="Proteomes" id="UP000077069"/>
    </source>
</evidence>
<feature type="compositionally biased region" description="Basic and acidic residues" evidence="1">
    <location>
        <begin position="333"/>
        <end position="343"/>
    </location>
</feature>
<feature type="region of interest" description="Disordered" evidence="1">
    <location>
        <begin position="160"/>
        <end position="343"/>
    </location>
</feature>
<feature type="region of interest" description="Disordered" evidence="1">
    <location>
        <begin position="544"/>
        <end position="599"/>
    </location>
</feature>
<feature type="compositionally biased region" description="Acidic residues" evidence="1">
    <location>
        <begin position="277"/>
        <end position="294"/>
    </location>
</feature>
<dbReference type="OrthoDB" id="5368821at2759"/>
<reference evidence="3 4" key="1">
    <citation type="submission" date="2016-05" db="EMBL/GenBank/DDBJ databases">
        <title>Comparative analysis of secretome profiles of manganese(II)-oxidizing ascomycete fungi.</title>
        <authorList>
            <consortium name="DOE Joint Genome Institute"/>
            <person name="Zeiner C.A."/>
            <person name="Purvine S.O."/>
            <person name="Zink E.M."/>
            <person name="Wu S."/>
            <person name="Pasa-Tolic L."/>
            <person name="Chaput D.L."/>
            <person name="Haridas S."/>
            <person name="Grigoriev I.V."/>
            <person name="Santelli C.M."/>
            <person name="Hansel C.M."/>
        </authorList>
    </citation>
    <scope>NUCLEOTIDE SEQUENCE [LARGE SCALE GENOMIC DNA]</scope>
    <source>
        <strain evidence="3 4">AP3s5-JAC2a</strain>
    </source>
</reference>
<dbReference type="Proteomes" id="UP000077069">
    <property type="component" value="Unassembled WGS sequence"/>
</dbReference>
<evidence type="ECO:0000313" key="3">
    <source>
        <dbReference type="EMBL" id="OAG01236.1"/>
    </source>
</evidence>
<dbReference type="InParanoid" id="A0A177C1C8"/>
<organism evidence="3 4">
    <name type="scientific">Paraphaeosphaeria sporulosa</name>
    <dbReference type="NCBI Taxonomy" id="1460663"/>
    <lineage>
        <taxon>Eukaryota</taxon>
        <taxon>Fungi</taxon>
        <taxon>Dikarya</taxon>
        <taxon>Ascomycota</taxon>
        <taxon>Pezizomycotina</taxon>
        <taxon>Dothideomycetes</taxon>
        <taxon>Pleosporomycetidae</taxon>
        <taxon>Pleosporales</taxon>
        <taxon>Massarineae</taxon>
        <taxon>Didymosphaeriaceae</taxon>
        <taxon>Paraphaeosphaeria</taxon>
    </lineage>
</organism>
<feature type="compositionally biased region" description="Low complexity" evidence="1">
    <location>
        <begin position="447"/>
        <end position="460"/>
    </location>
</feature>